<feature type="non-terminal residue" evidence="1">
    <location>
        <position position="1"/>
    </location>
</feature>
<proteinExistence type="predicted"/>
<accession>X1TJ70</accession>
<evidence type="ECO:0000313" key="1">
    <source>
        <dbReference type="EMBL" id="GAI87615.1"/>
    </source>
</evidence>
<name>X1TJ70_9ZZZZ</name>
<comment type="caution">
    <text evidence="1">The sequence shown here is derived from an EMBL/GenBank/DDBJ whole genome shotgun (WGS) entry which is preliminary data.</text>
</comment>
<gene>
    <name evidence="1" type="ORF">S12H4_13201</name>
</gene>
<dbReference type="AlphaFoldDB" id="X1TJ70"/>
<reference evidence="1" key="1">
    <citation type="journal article" date="2014" name="Front. Microbiol.">
        <title>High frequency of phylogenetically diverse reductive dehalogenase-homologous genes in deep subseafloor sedimentary metagenomes.</title>
        <authorList>
            <person name="Kawai M."/>
            <person name="Futagami T."/>
            <person name="Toyoda A."/>
            <person name="Takaki Y."/>
            <person name="Nishi S."/>
            <person name="Hori S."/>
            <person name="Arai W."/>
            <person name="Tsubouchi T."/>
            <person name="Morono Y."/>
            <person name="Uchiyama I."/>
            <person name="Ito T."/>
            <person name="Fujiyama A."/>
            <person name="Inagaki F."/>
            <person name="Takami H."/>
        </authorList>
    </citation>
    <scope>NUCLEOTIDE SEQUENCE</scope>
    <source>
        <strain evidence="1">Expedition CK06-06</strain>
    </source>
</reference>
<organism evidence="1">
    <name type="scientific">marine sediment metagenome</name>
    <dbReference type="NCBI Taxonomy" id="412755"/>
    <lineage>
        <taxon>unclassified sequences</taxon>
        <taxon>metagenomes</taxon>
        <taxon>ecological metagenomes</taxon>
    </lineage>
</organism>
<protein>
    <submittedName>
        <fullName evidence="1">Uncharacterized protein</fullName>
    </submittedName>
</protein>
<sequence length="42" mass="4899">CEDIKIVSDIFSRFAINFKSSLYFTKEIDVSVQEVSDKINRI</sequence>
<dbReference type="EMBL" id="BARW01006284">
    <property type="protein sequence ID" value="GAI87615.1"/>
    <property type="molecule type" value="Genomic_DNA"/>
</dbReference>